<reference evidence="2 3" key="1">
    <citation type="submission" date="2020-02" db="EMBL/GenBank/DDBJ databases">
        <title>Ideonella bacterium strain TBM-1.</title>
        <authorList>
            <person name="Chen W.-M."/>
        </authorList>
    </citation>
    <scope>NUCLEOTIDE SEQUENCE [LARGE SCALE GENOMIC DNA]</scope>
    <source>
        <strain evidence="2 3">TBM-1</strain>
    </source>
</reference>
<name>A0A7C9PIW7_9BURK</name>
<dbReference type="Proteomes" id="UP000484255">
    <property type="component" value="Unassembled WGS sequence"/>
</dbReference>
<comment type="caution">
    <text evidence="2">The sequence shown here is derived from an EMBL/GenBank/DDBJ whole genome shotgun (WGS) entry which is preliminary data.</text>
</comment>
<dbReference type="AlphaFoldDB" id="A0A7C9PIW7"/>
<gene>
    <name evidence="2" type="ORF">G3A44_18335</name>
</gene>
<feature type="chain" id="PRO_5029011350" evidence="1">
    <location>
        <begin position="30"/>
        <end position="260"/>
    </location>
</feature>
<evidence type="ECO:0000256" key="1">
    <source>
        <dbReference type="SAM" id="SignalP"/>
    </source>
</evidence>
<organism evidence="2 3">
    <name type="scientific">Ideonella livida</name>
    <dbReference type="NCBI Taxonomy" id="2707176"/>
    <lineage>
        <taxon>Bacteria</taxon>
        <taxon>Pseudomonadati</taxon>
        <taxon>Pseudomonadota</taxon>
        <taxon>Betaproteobacteria</taxon>
        <taxon>Burkholderiales</taxon>
        <taxon>Sphaerotilaceae</taxon>
        <taxon>Ideonella</taxon>
    </lineage>
</organism>
<accession>A0A7C9PIW7</accession>
<keyword evidence="1" id="KW-0732">Signal</keyword>
<dbReference type="RefSeq" id="WP_163459203.1">
    <property type="nucleotide sequence ID" value="NZ_JAAGOH010000028.1"/>
</dbReference>
<proteinExistence type="predicted"/>
<keyword evidence="3" id="KW-1185">Reference proteome</keyword>
<evidence type="ECO:0000313" key="2">
    <source>
        <dbReference type="EMBL" id="NDY93155.1"/>
    </source>
</evidence>
<evidence type="ECO:0000313" key="3">
    <source>
        <dbReference type="Proteomes" id="UP000484255"/>
    </source>
</evidence>
<protein>
    <submittedName>
        <fullName evidence="2">Uncharacterized protein</fullName>
    </submittedName>
</protein>
<dbReference type="EMBL" id="JAAGOH010000028">
    <property type="protein sequence ID" value="NDY93155.1"/>
    <property type="molecule type" value="Genomic_DNA"/>
</dbReference>
<feature type="signal peptide" evidence="1">
    <location>
        <begin position="1"/>
        <end position="29"/>
    </location>
</feature>
<sequence>MTGLRRVPWGLALLALAGLCGGCAQGPTAALSAPPAGLTLLLAPVPQPVPADPTVCLRWAEPGAGTALEARALAAVAVELEGMGRPPRSRDCGLTVLLGTPQAVFDGGGAPLDLRPALAAFEPPGPWAADARIRDPLQAQPPALSHADLAPVRRVLRAGAPKVTMGVVQNGIGGLKTPGRATPPAPATANLPVGPTRLRWSLTWQDPHGRRLRTDTAEVVLTSPAAGWDQAWMLLWAALLRPQGGLAPLQAAQVQAANLP</sequence>